<sequence>MTHPQEQKAADLPLQAWRTERALHQVLVRYAQLCDTRDWAAISEVFDEAASANYGGWPLADRAAILRMLQRNLGGCGPTQHLLGNLLVDHQGDTLCSRISVRASHRGAGSLAEQTYECMGEYHDRWVHTERGWRIAHRSMVIALEFGSRDVLR</sequence>
<comment type="caution">
    <text evidence="2">The sequence shown here is derived from an EMBL/GenBank/DDBJ whole genome shotgun (WGS) entry which is preliminary data.</text>
</comment>
<evidence type="ECO:0000259" key="1">
    <source>
        <dbReference type="Pfam" id="PF13577"/>
    </source>
</evidence>
<dbReference type="SUPFAM" id="SSF54427">
    <property type="entry name" value="NTF2-like"/>
    <property type="match status" value="1"/>
</dbReference>
<dbReference type="InterPro" id="IPR037401">
    <property type="entry name" value="SnoaL-like"/>
</dbReference>
<dbReference type="EMBL" id="QFZK01000010">
    <property type="protein sequence ID" value="RFO96011.1"/>
    <property type="molecule type" value="Genomic_DNA"/>
</dbReference>
<name>A0A3E1R9W1_9BURK</name>
<gene>
    <name evidence="2" type="ORF">DIC66_14915</name>
</gene>
<dbReference type="Proteomes" id="UP000260665">
    <property type="component" value="Unassembled WGS sequence"/>
</dbReference>
<dbReference type="Gene3D" id="3.10.450.50">
    <property type="match status" value="1"/>
</dbReference>
<dbReference type="InterPro" id="IPR032710">
    <property type="entry name" value="NTF2-like_dom_sf"/>
</dbReference>
<accession>A0A3E1R9W1</accession>
<dbReference type="OrthoDB" id="1492465at2"/>
<proteinExistence type="predicted"/>
<reference evidence="2 3" key="1">
    <citation type="submission" date="2018-05" db="EMBL/GenBank/DDBJ databases">
        <title>Rhodoferax soyangensis sp.nov., isolated from an oligotrophic freshwater lake.</title>
        <authorList>
            <person name="Park M."/>
        </authorList>
    </citation>
    <scope>NUCLEOTIDE SEQUENCE [LARGE SCALE GENOMIC DNA]</scope>
    <source>
        <strain evidence="2 3">IMCC26218</strain>
    </source>
</reference>
<dbReference type="Pfam" id="PF13577">
    <property type="entry name" value="SnoaL_4"/>
    <property type="match status" value="1"/>
</dbReference>
<keyword evidence="3" id="KW-1185">Reference proteome</keyword>
<evidence type="ECO:0000313" key="2">
    <source>
        <dbReference type="EMBL" id="RFO96011.1"/>
    </source>
</evidence>
<organism evidence="2 3">
    <name type="scientific">Rhodoferax lacus</name>
    <dbReference type="NCBI Taxonomy" id="2184758"/>
    <lineage>
        <taxon>Bacteria</taxon>
        <taxon>Pseudomonadati</taxon>
        <taxon>Pseudomonadota</taxon>
        <taxon>Betaproteobacteria</taxon>
        <taxon>Burkholderiales</taxon>
        <taxon>Comamonadaceae</taxon>
        <taxon>Rhodoferax</taxon>
    </lineage>
</organism>
<feature type="domain" description="SnoaL-like" evidence="1">
    <location>
        <begin position="19"/>
        <end position="138"/>
    </location>
</feature>
<evidence type="ECO:0000313" key="3">
    <source>
        <dbReference type="Proteomes" id="UP000260665"/>
    </source>
</evidence>
<protein>
    <submittedName>
        <fullName evidence="2">Nuclear transport factor 2 family protein</fullName>
    </submittedName>
</protein>
<dbReference type="RefSeq" id="WP_117178595.1">
    <property type="nucleotide sequence ID" value="NZ_QFZK01000010.1"/>
</dbReference>
<dbReference type="AlphaFoldDB" id="A0A3E1R9W1"/>
<dbReference type="CDD" id="cd00531">
    <property type="entry name" value="NTF2_like"/>
    <property type="match status" value="1"/>
</dbReference>